<feature type="domain" description="PHF7/G2E3-like PHD zinc finger" evidence="1">
    <location>
        <begin position="325"/>
        <end position="360"/>
    </location>
</feature>
<proteinExistence type="predicted"/>
<accession>A0A8C2SWY3</accession>
<evidence type="ECO:0000313" key="2">
    <source>
        <dbReference type="Ensembl" id="ENSCJPP00005003645.1"/>
    </source>
</evidence>
<reference evidence="2" key="1">
    <citation type="submission" date="2015-11" db="EMBL/GenBank/DDBJ databases">
        <authorList>
            <consortium name="International Coturnix japonica Genome Analysis Consortium"/>
            <person name="Warren W."/>
            <person name="Burt D.W."/>
            <person name="Antin P.B."/>
            <person name="Lanford R."/>
            <person name="Gros J."/>
            <person name="Wilson R.K."/>
        </authorList>
    </citation>
    <scope>NUCLEOTIDE SEQUENCE [LARGE SCALE GENOMIC DNA]</scope>
</reference>
<name>A0A8C2SWY3_COTJA</name>
<evidence type="ECO:0000313" key="3">
    <source>
        <dbReference type="Proteomes" id="UP000694412"/>
    </source>
</evidence>
<dbReference type="GeneTree" id="ENSGT00950000182865"/>
<sequence>MQLPAGAGWGSPGSAGHGPSAPQPGWPVCACRDCSTYHGPFPLASSSPAPHPAWQTRCRPQATVLRGTWHSLLLLFALSSPVCMLCRRAGVHEDICGPLLGDSGLRVHKFCLVSSLGGPSIFHPKPGANECCCCSFQHCFICGEKGASIYCAETDCEHSFHLPCATNGECVTQFFGNHRSFCCEHRYQQIVEAAPGPDTHCVICLEPVGDQKSYHTMVCPVCIQAWFHRSCIQVGALPLLYPAHTLALCVTAAGICHKRWNSALPMSRLQRQGAIPDGNAPPWDPNPSQVGAFNPSYEVLCTRHSLARLILSLLLQHHLFSFTPRPWELLLCTSCAVQGTHRKCASLSDSTISWECDICAAADAGKRQTAVYCCLGARQGLAVGPQCGFLDCHIRLILHNWLHYIQPGLAHTEPPCSPPHPALGWRSHPA</sequence>
<protein>
    <recommendedName>
        <fullName evidence="1">PHF7/G2E3-like PHD zinc finger domain-containing protein</fullName>
    </recommendedName>
</protein>
<evidence type="ECO:0000259" key="1">
    <source>
        <dbReference type="Pfam" id="PF26054"/>
    </source>
</evidence>
<dbReference type="InterPro" id="IPR013083">
    <property type="entry name" value="Znf_RING/FYVE/PHD"/>
</dbReference>
<dbReference type="InterPro" id="IPR011011">
    <property type="entry name" value="Znf_FYVE_PHD"/>
</dbReference>
<dbReference type="Gene3D" id="3.30.40.10">
    <property type="entry name" value="Zinc/RING finger domain, C3HC4 (zinc finger)"/>
    <property type="match status" value="2"/>
</dbReference>
<dbReference type="AlphaFoldDB" id="A0A8C2SWY3"/>
<keyword evidence="3" id="KW-1185">Reference proteome</keyword>
<dbReference type="Pfam" id="PF26054">
    <property type="entry name" value="PHD_G2E3"/>
    <property type="match status" value="1"/>
</dbReference>
<reference evidence="2" key="2">
    <citation type="submission" date="2025-08" db="UniProtKB">
        <authorList>
            <consortium name="Ensembl"/>
        </authorList>
    </citation>
    <scope>IDENTIFICATION</scope>
</reference>
<dbReference type="Ensembl" id="ENSCJPT00005006402.1">
    <property type="protein sequence ID" value="ENSCJPP00005003645.1"/>
    <property type="gene ID" value="ENSCJPG00005003791.1"/>
</dbReference>
<dbReference type="InterPro" id="IPR051188">
    <property type="entry name" value="PHD-type_Zinc_Finger"/>
</dbReference>
<dbReference type="PANTHER" id="PTHR12420:SF47">
    <property type="entry name" value="PHD FINGER PROTEIN 7"/>
    <property type="match status" value="1"/>
</dbReference>
<dbReference type="InterPro" id="IPR059102">
    <property type="entry name" value="PHD_PHF7/G2E3-like"/>
</dbReference>
<dbReference type="GO" id="GO:0005634">
    <property type="term" value="C:nucleus"/>
    <property type="evidence" value="ECO:0007669"/>
    <property type="project" value="TreeGrafter"/>
</dbReference>
<reference evidence="2" key="3">
    <citation type="submission" date="2025-09" db="UniProtKB">
        <authorList>
            <consortium name="Ensembl"/>
        </authorList>
    </citation>
    <scope>IDENTIFICATION</scope>
</reference>
<dbReference type="PANTHER" id="PTHR12420">
    <property type="entry name" value="PHD FINGER PROTEIN"/>
    <property type="match status" value="1"/>
</dbReference>
<dbReference type="Proteomes" id="UP000694412">
    <property type="component" value="Chromosome 1"/>
</dbReference>
<dbReference type="SUPFAM" id="SSF57903">
    <property type="entry name" value="FYVE/PHD zinc finger"/>
    <property type="match status" value="1"/>
</dbReference>
<organism evidence="2 3">
    <name type="scientific">Coturnix japonica</name>
    <name type="common">Japanese quail</name>
    <name type="synonym">Coturnix coturnix japonica</name>
    <dbReference type="NCBI Taxonomy" id="93934"/>
    <lineage>
        <taxon>Eukaryota</taxon>
        <taxon>Metazoa</taxon>
        <taxon>Chordata</taxon>
        <taxon>Craniata</taxon>
        <taxon>Vertebrata</taxon>
        <taxon>Euteleostomi</taxon>
        <taxon>Archelosauria</taxon>
        <taxon>Archosauria</taxon>
        <taxon>Dinosauria</taxon>
        <taxon>Saurischia</taxon>
        <taxon>Theropoda</taxon>
        <taxon>Coelurosauria</taxon>
        <taxon>Aves</taxon>
        <taxon>Neognathae</taxon>
        <taxon>Galloanserae</taxon>
        <taxon>Galliformes</taxon>
        <taxon>Phasianidae</taxon>
        <taxon>Perdicinae</taxon>
        <taxon>Coturnix</taxon>
    </lineage>
</organism>